<evidence type="ECO:0000313" key="3">
    <source>
        <dbReference type="Proteomes" id="UP000590511"/>
    </source>
</evidence>
<evidence type="ECO:0000256" key="1">
    <source>
        <dbReference type="SAM" id="MobiDB-lite"/>
    </source>
</evidence>
<gene>
    <name evidence="2" type="ORF">BJ964_007046</name>
</gene>
<feature type="compositionally biased region" description="Basic and acidic residues" evidence="1">
    <location>
        <begin position="32"/>
        <end position="43"/>
    </location>
</feature>
<proteinExistence type="predicted"/>
<dbReference type="RefSeq" id="WP_229807261.1">
    <property type="nucleotide sequence ID" value="NZ_BOMP01000034.1"/>
</dbReference>
<dbReference type="EMBL" id="JACHNC010000001">
    <property type="protein sequence ID" value="MBB4752885.1"/>
    <property type="molecule type" value="Genomic_DNA"/>
</dbReference>
<comment type="caution">
    <text evidence="2">The sequence shown here is derived from an EMBL/GenBank/DDBJ whole genome shotgun (WGS) entry which is preliminary data.</text>
</comment>
<accession>A0A7W7HLR4</accession>
<feature type="region of interest" description="Disordered" evidence="1">
    <location>
        <begin position="1"/>
        <end position="53"/>
    </location>
</feature>
<sequence length="53" mass="5601">MRQAGQDRQFGDAGLAGAGGQGDDQVSQILEDPVHDVQLRRPQVDLGALASQQ</sequence>
<organism evidence="2 3">
    <name type="scientific">Actinoplanes lobatus</name>
    <dbReference type="NCBI Taxonomy" id="113568"/>
    <lineage>
        <taxon>Bacteria</taxon>
        <taxon>Bacillati</taxon>
        <taxon>Actinomycetota</taxon>
        <taxon>Actinomycetes</taxon>
        <taxon>Micromonosporales</taxon>
        <taxon>Micromonosporaceae</taxon>
        <taxon>Actinoplanes</taxon>
    </lineage>
</organism>
<evidence type="ECO:0000313" key="2">
    <source>
        <dbReference type="EMBL" id="MBB4752885.1"/>
    </source>
</evidence>
<protein>
    <submittedName>
        <fullName evidence="2">Uncharacterized protein</fullName>
    </submittedName>
</protein>
<dbReference type="AlphaFoldDB" id="A0A7W7HLR4"/>
<dbReference type="Proteomes" id="UP000590511">
    <property type="component" value="Unassembled WGS sequence"/>
</dbReference>
<name>A0A7W7HLR4_9ACTN</name>
<reference evidence="2 3" key="1">
    <citation type="submission" date="2020-08" db="EMBL/GenBank/DDBJ databases">
        <title>Sequencing the genomes of 1000 actinobacteria strains.</title>
        <authorList>
            <person name="Klenk H.-P."/>
        </authorList>
    </citation>
    <scope>NUCLEOTIDE SEQUENCE [LARGE SCALE GENOMIC DNA]</scope>
    <source>
        <strain evidence="2 3">DSM 43150</strain>
    </source>
</reference>